<proteinExistence type="predicted"/>
<keyword evidence="2" id="KW-1185">Reference proteome</keyword>
<dbReference type="AlphaFoldDB" id="A0A5D8YDY7"/>
<dbReference type="OrthoDB" id="6064849at2"/>
<gene>
    <name evidence="1" type="ORF">FW784_13850</name>
</gene>
<organism evidence="1 2">
    <name type="scientific">Cognatilysobacter lacus</name>
    <dbReference type="NCBI Taxonomy" id="1643323"/>
    <lineage>
        <taxon>Bacteria</taxon>
        <taxon>Pseudomonadati</taxon>
        <taxon>Pseudomonadota</taxon>
        <taxon>Gammaproteobacteria</taxon>
        <taxon>Lysobacterales</taxon>
        <taxon>Lysobacteraceae</taxon>
        <taxon>Cognatilysobacter</taxon>
    </lineage>
</organism>
<dbReference type="Proteomes" id="UP000323164">
    <property type="component" value="Unassembled WGS sequence"/>
</dbReference>
<accession>A0A5D8YDY7</accession>
<name>A0A5D8YDY7_9GAMM</name>
<protein>
    <submittedName>
        <fullName evidence="1">Uncharacterized protein</fullName>
    </submittedName>
</protein>
<dbReference type="EMBL" id="VTRV01000255">
    <property type="protein sequence ID" value="TZF80716.1"/>
    <property type="molecule type" value="Genomic_DNA"/>
</dbReference>
<reference evidence="1 2" key="1">
    <citation type="submission" date="2019-08" db="EMBL/GenBank/DDBJ databases">
        <title>Draft genome sequence of Lysobacter sp. UKS-15.</title>
        <authorList>
            <person name="Im W.-T."/>
        </authorList>
    </citation>
    <scope>NUCLEOTIDE SEQUENCE [LARGE SCALE GENOMIC DNA]</scope>
    <source>
        <strain evidence="1 2">UKS-15</strain>
    </source>
</reference>
<comment type="caution">
    <text evidence="1">The sequence shown here is derived from an EMBL/GenBank/DDBJ whole genome shotgun (WGS) entry which is preliminary data.</text>
</comment>
<evidence type="ECO:0000313" key="2">
    <source>
        <dbReference type="Proteomes" id="UP000323164"/>
    </source>
</evidence>
<evidence type="ECO:0000313" key="1">
    <source>
        <dbReference type="EMBL" id="TZF80716.1"/>
    </source>
</evidence>
<sequence length="154" mass="16993">MEGSMQVGRWSIRFDPELTRELYAKTASISCECSDCVNFRAAGERAFAPPFLHLLTQLGVEPSKPAELCHYGASGEPMPPQGWFHVVGHLETGRDAWQQTGQDTYSLDPEPFPGMTSIGFTSRLSQVPEPFEGHPLVQLEFETTVPWVTAAPLA</sequence>